<evidence type="ECO:0000256" key="8">
    <source>
        <dbReference type="ARBA" id="ARBA00023316"/>
    </source>
</evidence>
<dbReference type="EMBL" id="OCNF01000003">
    <property type="protein sequence ID" value="SOD65975.1"/>
    <property type="molecule type" value="Genomic_DNA"/>
</dbReference>
<sequence>MAELSRRQLLGASAGSLVFSLPAFANTTPNTFIAARIWPAQAYTRITLESPNKVKFKSFTLEKPHRLVVDIENVAMSDILINLGKKVQKSDPYVSNIRVGQKDSQTVRVVVDLKAPTLPQVFLLNPVANFKHRMVMDIYPAYGADDDPILALLNGKKQEQAKANDKKAPPQIAQKDDKKDDKKASEPDAIQPQKRRPIIMVDAGHGGEDPGAISPNGLKEKDVVLAIARLAKTKLEELGYIVKMTRNEDVFIPLKKRTEMAKKAQADLFISIHADSVKNNPNARGTGVYALSAKGATDEAARLLAESQNESDIIGGIEMSHNKDVNSVLVDMMQNQTINDSLRLGRLVLNQLGKFNKAKTEVIQANFVVLRTPEIPSILVETAFLSNAEDEALLRSTDFRQKVAQAIAEGVKQYLNIAVLARR</sequence>
<dbReference type="CDD" id="cd02696">
    <property type="entry name" value="MurNAc-LAA"/>
    <property type="match status" value="1"/>
</dbReference>
<dbReference type="GO" id="GO:0071555">
    <property type="term" value="P:cell wall organization"/>
    <property type="evidence" value="ECO:0007669"/>
    <property type="project" value="UniProtKB-KW"/>
</dbReference>
<accession>A0A286E4Z7</accession>
<comment type="catalytic activity">
    <reaction evidence="1">
        <text>Hydrolyzes the link between N-acetylmuramoyl residues and L-amino acid residues in certain cell-wall glycopeptides.</text>
        <dbReference type="EC" id="3.5.1.28"/>
    </reaction>
</comment>
<evidence type="ECO:0000256" key="1">
    <source>
        <dbReference type="ARBA" id="ARBA00001561"/>
    </source>
</evidence>
<dbReference type="OrthoDB" id="9806267at2"/>
<evidence type="ECO:0000256" key="2">
    <source>
        <dbReference type="ARBA" id="ARBA00004418"/>
    </source>
</evidence>
<dbReference type="GO" id="GO:0009253">
    <property type="term" value="P:peptidoglycan catabolic process"/>
    <property type="evidence" value="ECO:0007669"/>
    <property type="project" value="InterPro"/>
</dbReference>
<keyword evidence="6" id="KW-0574">Periplasm</keyword>
<evidence type="ECO:0000256" key="5">
    <source>
        <dbReference type="ARBA" id="ARBA00022729"/>
    </source>
</evidence>
<evidence type="ECO:0000256" key="9">
    <source>
        <dbReference type="ARBA" id="ARBA00074581"/>
    </source>
</evidence>
<feature type="signal peptide" evidence="11">
    <location>
        <begin position="1"/>
        <end position="25"/>
    </location>
</feature>
<feature type="domain" description="MurNAc-LAA" evidence="12">
    <location>
        <begin position="258"/>
        <end position="412"/>
    </location>
</feature>
<evidence type="ECO:0000256" key="6">
    <source>
        <dbReference type="ARBA" id="ARBA00022764"/>
    </source>
</evidence>
<dbReference type="EC" id="3.5.1.28" evidence="4"/>
<evidence type="ECO:0000259" key="12">
    <source>
        <dbReference type="SMART" id="SM00646"/>
    </source>
</evidence>
<dbReference type="SMART" id="SM00646">
    <property type="entry name" value="Ami_3"/>
    <property type="match status" value="1"/>
</dbReference>
<dbReference type="PANTHER" id="PTHR30404">
    <property type="entry name" value="N-ACETYLMURAMOYL-L-ALANINE AMIDASE"/>
    <property type="match status" value="1"/>
</dbReference>
<evidence type="ECO:0000256" key="10">
    <source>
        <dbReference type="SAM" id="MobiDB-lite"/>
    </source>
</evidence>
<keyword evidence="8" id="KW-0961">Cell wall biogenesis/degradation</keyword>
<keyword evidence="14" id="KW-1185">Reference proteome</keyword>
<dbReference type="Pfam" id="PF11741">
    <property type="entry name" value="AMIN"/>
    <property type="match status" value="1"/>
</dbReference>
<dbReference type="GO" id="GO:0008745">
    <property type="term" value="F:N-acetylmuramoyl-L-alanine amidase activity"/>
    <property type="evidence" value="ECO:0007669"/>
    <property type="project" value="UniProtKB-EC"/>
</dbReference>
<evidence type="ECO:0000313" key="13">
    <source>
        <dbReference type="EMBL" id="SOD65975.1"/>
    </source>
</evidence>
<evidence type="ECO:0000256" key="4">
    <source>
        <dbReference type="ARBA" id="ARBA00011901"/>
    </source>
</evidence>
<dbReference type="Pfam" id="PF01520">
    <property type="entry name" value="Amidase_3"/>
    <property type="match status" value="1"/>
</dbReference>
<evidence type="ECO:0000256" key="7">
    <source>
        <dbReference type="ARBA" id="ARBA00022801"/>
    </source>
</evidence>
<dbReference type="PROSITE" id="PS51318">
    <property type="entry name" value="TAT"/>
    <property type="match status" value="1"/>
</dbReference>
<dbReference type="RefSeq" id="WP_097113544.1">
    <property type="nucleotide sequence ID" value="NZ_CP083931.1"/>
</dbReference>
<comment type="similarity">
    <text evidence="3">Belongs to the N-acetylmuramoyl-L-alanine amidase 3 family.</text>
</comment>
<protein>
    <recommendedName>
        <fullName evidence="9">N-acetylmuramoyl-L-alanine amidase AmiC</fullName>
        <ecNumber evidence="4">3.5.1.28</ecNumber>
    </recommendedName>
</protein>
<name>A0A286E4Z7_9NEIS</name>
<dbReference type="Proteomes" id="UP000219669">
    <property type="component" value="Unassembled WGS sequence"/>
</dbReference>
<dbReference type="Gene3D" id="2.60.40.3500">
    <property type="match status" value="1"/>
</dbReference>
<evidence type="ECO:0000256" key="3">
    <source>
        <dbReference type="ARBA" id="ARBA00010860"/>
    </source>
</evidence>
<feature type="compositionally biased region" description="Basic and acidic residues" evidence="10">
    <location>
        <begin position="160"/>
        <end position="186"/>
    </location>
</feature>
<evidence type="ECO:0000256" key="11">
    <source>
        <dbReference type="SAM" id="SignalP"/>
    </source>
</evidence>
<keyword evidence="7" id="KW-0378">Hydrolase</keyword>
<reference evidence="13 14" key="1">
    <citation type="submission" date="2017-09" db="EMBL/GenBank/DDBJ databases">
        <authorList>
            <person name="Ehlers B."/>
            <person name="Leendertz F.H."/>
        </authorList>
    </citation>
    <scope>NUCLEOTIDE SEQUENCE [LARGE SCALE GENOMIC DNA]</scope>
    <source>
        <strain evidence="13 14">DSM 16848</strain>
    </source>
</reference>
<evidence type="ECO:0000313" key="14">
    <source>
        <dbReference type="Proteomes" id="UP000219669"/>
    </source>
</evidence>
<dbReference type="Gene3D" id="3.40.630.40">
    <property type="entry name" value="Zn-dependent exopeptidases"/>
    <property type="match status" value="1"/>
</dbReference>
<organism evidence="13 14">
    <name type="scientific">Alysiella filiformis DSM 16848</name>
    <dbReference type="NCBI Taxonomy" id="1120981"/>
    <lineage>
        <taxon>Bacteria</taxon>
        <taxon>Pseudomonadati</taxon>
        <taxon>Pseudomonadota</taxon>
        <taxon>Betaproteobacteria</taxon>
        <taxon>Neisseriales</taxon>
        <taxon>Neisseriaceae</taxon>
        <taxon>Alysiella</taxon>
    </lineage>
</organism>
<dbReference type="InterPro" id="IPR002508">
    <property type="entry name" value="MurNAc-LAA_cat"/>
</dbReference>
<dbReference type="SUPFAM" id="SSF53187">
    <property type="entry name" value="Zn-dependent exopeptidases"/>
    <property type="match status" value="1"/>
</dbReference>
<dbReference type="GO" id="GO:0030288">
    <property type="term" value="C:outer membrane-bounded periplasmic space"/>
    <property type="evidence" value="ECO:0007669"/>
    <property type="project" value="TreeGrafter"/>
</dbReference>
<feature type="chain" id="PRO_5012538348" description="N-acetylmuramoyl-L-alanine amidase AmiC" evidence="11">
    <location>
        <begin position="26"/>
        <end position="423"/>
    </location>
</feature>
<dbReference type="InterPro" id="IPR050695">
    <property type="entry name" value="N-acetylmuramoyl_amidase_3"/>
</dbReference>
<gene>
    <name evidence="13" type="ORF">SAMN02746062_00457</name>
</gene>
<dbReference type="InterPro" id="IPR006311">
    <property type="entry name" value="TAT_signal"/>
</dbReference>
<dbReference type="AlphaFoldDB" id="A0A286E4Z7"/>
<feature type="region of interest" description="Disordered" evidence="10">
    <location>
        <begin position="160"/>
        <end position="197"/>
    </location>
</feature>
<dbReference type="InterPro" id="IPR021731">
    <property type="entry name" value="AMIN_dom"/>
</dbReference>
<dbReference type="PANTHER" id="PTHR30404:SF0">
    <property type="entry name" value="N-ACETYLMURAMOYL-L-ALANINE AMIDASE AMIC"/>
    <property type="match status" value="1"/>
</dbReference>
<proteinExistence type="inferred from homology"/>
<comment type="subcellular location">
    <subcellularLocation>
        <location evidence="2">Periplasm</location>
    </subcellularLocation>
</comment>
<dbReference type="FunFam" id="3.40.630.40:FF:000001">
    <property type="entry name" value="N-acetylmuramoyl-L-alanine amidase"/>
    <property type="match status" value="1"/>
</dbReference>
<keyword evidence="5 11" id="KW-0732">Signal</keyword>